<sequence length="208" mass="24158">MTYSDDCHWRAVALVHVYGMPIEHVVLLLVPKERTIRRSYALFLERGTVNEHSERERKVRWPANVLASVTKYVQEHSTFYIEELGEYIIEQFPTLSNVSASTLCRCLNFNLNFSRKVLEKAAREAIPAEIQVYRQKLVPLYSNPEKLVFSRRDSKGRTSCLLTVRMVEKKYMSSCQVAIPTWQTSIGAGGTRRSWVLWMGMDGRNFYL</sequence>
<organism evidence="1">
    <name type="scientific">Phytophthora nicotianae</name>
    <name type="common">Potato buckeye rot agent</name>
    <name type="synonym">Phytophthora parasitica</name>
    <dbReference type="NCBI Taxonomy" id="4792"/>
    <lineage>
        <taxon>Eukaryota</taxon>
        <taxon>Sar</taxon>
        <taxon>Stramenopiles</taxon>
        <taxon>Oomycota</taxon>
        <taxon>Peronosporomycetes</taxon>
        <taxon>Peronosporales</taxon>
        <taxon>Peronosporaceae</taxon>
        <taxon>Phytophthora</taxon>
    </lineage>
</organism>
<gene>
    <name evidence="1" type="ORF">L915_17933</name>
</gene>
<dbReference type="AlphaFoldDB" id="W2FXD0"/>
<reference evidence="1" key="1">
    <citation type="submission" date="2013-11" db="EMBL/GenBank/DDBJ databases">
        <title>The Genome Sequence of Phytophthora parasitica CJ02B3.</title>
        <authorList>
            <consortium name="The Broad Institute Genomics Platform"/>
            <person name="Russ C."/>
            <person name="Tyler B."/>
            <person name="Panabieres F."/>
            <person name="Shan W."/>
            <person name="Tripathy S."/>
            <person name="Grunwald N."/>
            <person name="Machado M."/>
            <person name="Johnson C.S."/>
            <person name="Arredondo F."/>
            <person name="Hong C."/>
            <person name="Coffey M."/>
            <person name="Young S.K."/>
            <person name="Zeng Q."/>
            <person name="Gargeya S."/>
            <person name="Fitzgerald M."/>
            <person name="Abouelleil A."/>
            <person name="Alvarado L."/>
            <person name="Chapman S.B."/>
            <person name="Gainer-Dewar J."/>
            <person name="Goldberg J."/>
            <person name="Griggs A."/>
            <person name="Gujja S."/>
            <person name="Hansen M."/>
            <person name="Howarth C."/>
            <person name="Imamovic A."/>
            <person name="Ireland A."/>
            <person name="Larimer J."/>
            <person name="McCowan C."/>
            <person name="Murphy C."/>
            <person name="Pearson M."/>
            <person name="Poon T.W."/>
            <person name="Priest M."/>
            <person name="Roberts A."/>
            <person name="Saif S."/>
            <person name="Shea T."/>
            <person name="Sykes S."/>
            <person name="Wortman J."/>
            <person name="Nusbaum C."/>
            <person name="Birren B."/>
        </authorList>
    </citation>
    <scope>NUCLEOTIDE SEQUENCE [LARGE SCALE GENOMIC DNA]</scope>
    <source>
        <strain evidence="1">CJ02B3</strain>
    </source>
</reference>
<dbReference type="VEuPathDB" id="FungiDB:PPTG_07878"/>
<evidence type="ECO:0000313" key="1">
    <source>
        <dbReference type="EMBL" id="ETK75443.1"/>
    </source>
</evidence>
<protein>
    <submittedName>
        <fullName evidence="1">Uncharacterized protein</fullName>
    </submittedName>
</protein>
<dbReference type="Proteomes" id="UP000053236">
    <property type="component" value="Unassembled WGS sequence"/>
</dbReference>
<name>W2FXD0_PHYNI</name>
<dbReference type="EMBL" id="KI688816">
    <property type="protein sequence ID" value="ETK75443.1"/>
    <property type="molecule type" value="Genomic_DNA"/>
</dbReference>
<proteinExistence type="predicted"/>
<accession>W2FXD0</accession>